<dbReference type="EC" id="2.3.1.20" evidence="4 11"/>
<dbReference type="InterPro" id="IPR045034">
    <property type="entry name" value="O-acyltransferase_WSD1-like"/>
</dbReference>
<comment type="caution">
    <text evidence="14">The sequence shown here is derived from an EMBL/GenBank/DDBJ whole genome shotgun (WGS) entry which is preliminary data.</text>
</comment>
<keyword evidence="8 11" id="KW-0443">Lipid metabolism</keyword>
<organism evidence="14 15">
    <name type="scientific">Mycolicibacterium wolinskyi</name>
    <dbReference type="NCBI Taxonomy" id="59750"/>
    <lineage>
        <taxon>Bacteria</taxon>
        <taxon>Bacillati</taxon>
        <taxon>Actinomycetota</taxon>
        <taxon>Actinomycetes</taxon>
        <taxon>Mycobacteriales</taxon>
        <taxon>Mycobacteriaceae</taxon>
        <taxon>Mycolicibacterium</taxon>
    </lineage>
</organism>
<dbReference type="GO" id="GO:0004144">
    <property type="term" value="F:diacylglycerol O-acyltransferase activity"/>
    <property type="evidence" value="ECO:0007669"/>
    <property type="project" value="UniProtKB-EC"/>
</dbReference>
<keyword evidence="15" id="KW-1185">Reference proteome</keyword>
<dbReference type="Pfam" id="PF06974">
    <property type="entry name" value="WS_DGAT_C"/>
    <property type="match status" value="1"/>
</dbReference>
<evidence type="ECO:0000313" key="14">
    <source>
        <dbReference type="EMBL" id="KWX22806.1"/>
    </source>
</evidence>
<keyword evidence="5 11" id="KW-0444">Lipid biosynthesis</keyword>
<dbReference type="NCBIfam" id="TIGR02946">
    <property type="entry name" value="acyl_WS_DGAT"/>
    <property type="match status" value="1"/>
</dbReference>
<accession>A0A132PKD8</accession>
<evidence type="ECO:0000259" key="12">
    <source>
        <dbReference type="Pfam" id="PF03007"/>
    </source>
</evidence>
<name>A0A132PKD8_9MYCO</name>
<dbReference type="GO" id="GO:0006071">
    <property type="term" value="P:glycerol metabolic process"/>
    <property type="evidence" value="ECO:0007669"/>
    <property type="project" value="UniProtKB-KW"/>
</dbReference>
<keyword evidence="9 11" id="KW-0012">Acyltransferase</keyword>
<dbReference type="SUPFAM" id="SSF52777">
    <property type="entry name" value="CoA-dependent acyltransferases"/>
    <property type="match status" value="2"/>
</dbReference>
<evidence type="ECO:0000256" key="8">
    <source>
        <dbReference type="ARBA" id="ARBA00023098"/>
    </source>
</evidence>
<evidence type="ECO:0000256" key="4">
    <source>
        <dbReference type="ARBA" id="ARBA00013244"/>
    </source>
</evidence>
<evidence type="ECO:0000256" key="5">
    <source>
        <dbReference type="ARBA" id="ARBA00022516"/>
    </source>
</evidence>
<dbReference type="InterPro" id="IPR004255">
    <property type="entry name" value="O-acyltransferase_WSD1_N"/>
</dbReference>
<comment type="pathway">
    <text evidence="1 11">Glycerolipid metabolism; triacylglycerol biosynthesis.</text>
</comment>
<dbReference type="RefSeq" id="WP_067851167.1">
    <property type="nucleotide sequence ID" value="NZ_LGTW01000011.1"/>
</dbReference>
<dbReference type="PANTHER" id="PTHR31650">
    <property type="entry name" value="O-ACYLTRANSFERASE (WSD1-LIKE) FAMILY PROTEIN"/>
    <property type="match status" value="1"/>
</dbReference>
<gene>
    <name evidence="14" type="ORF">AFM11_17830</name>
</gene>
<evidence type="ECO:0000256" key="2">
    <source>
        <dbReference type="ARBA" id="ARBA00005189"/>
    </source>
</evidence>
<evidence type="ECO:0000259" key="13">
    <source>
        <dbReference type="Pfam" id="PF06974"/>
    </source>
</evidence>
<dbReference type="GO" id="GO:0071731">
    <property type="term" value="P:response to nitric oxide"/>
    <property type="evidence" value="ECO:0007669"/>
    <property type="project" value="TreeGrafter"/>
</dbReference>
<dbReference type="PATRIC" id="fig|59750.3.peg.920"/>
<evidence type="ECO:0000256" key="9">
    <source>
        <dbReference type="ARBA" id="ARBA00023315"/>
    </source>
</evidence>
<dbReference type="GO" id="GO:0019432">
    <property type="term" value="P:triglyceride biosynthetic process"/>
    <property type="evidence" value="ECO:0007669"/>
    <property type="project" value="UniProtKB-UniPathway"/>
</dbReference>
<evidence type="ECO:0000256" key="10">
    <source>
        <dbReference type="ARBA" id="ARBA00048109"/>
    </source>
</evidence>
<evidence type="ECO:0000256" key="7">
    <source>
        <dbReference type="ARBA" id="ARBA00022798"/>
    </source>
</evidence>
<comment type="pathway">
    <text evidence="2">Lipid metabolism.</text>
</comment>
<sequence length="484" mass="54260">MRRLKGEDNSFLAWESETQPQHTIKAVVMDPAQGHEPITFESVKATLPGLVDHIEPLQWQLHMPRVGFGRPWWRARSGLDMDYHVQRVTAAAPGGDRELAATIAALCRSVLDRNRPAWQMFYVDGLSDGRIALVLKIHHAVADGSASLRLLELIYSADPATRLPAPRRIPLPDERRPRARTWYRLVLRHQFAALTRFPGIVSRTVAVTKTIRRRQQAGLPGYAEAFTAPPAPFNEPLTADRRFAYHACDLAEIRAVAKAFDVTINDVFLAICSGALRAHLHDDRALPDEPLTAVVPVSMRPPGCEADWGNQVARWNIDFATHIADPVQRLNAIAGATRIARDVQAERDAWLQHDWMEYWPLFWVYSRVLPILGARVKRRPMFSLIASNMRGPQRRLHWDGAPVERLISSGPLVFPMGLNFTGWSYLDEMVISVLCCGDQLSDPGRITDAMAGVLDELSTRAGSLPVQAVEQRDRQPRTGVHVTP</sequence>
<comment type="catalytic activity">
    <reaction evidence="10 11">
        <text>an acyl-CoA + a 1,2-diacyl-sn-glycerol = a triacyl-sn-glycerol + CoA</text>
        <dbReference type="Rhea" id="RHEA:10868"/>
        <dbReference type="ChEBI" id="CHEBI:17815"/>
        <dbReference type="ChEBI" id="CHEBI:57287"/>
        <dbReference type="ChEBI" id="CHEBI:58342"/>
        <dbReference type="ChEBI" id="CHEBI:64615"/>
        <dbReference type="EC" id="2.3.1.20"/>
    </reaction>
</comment>
<dbReference type="Pfam" id="PF03007">
    <property type="entry name" value="WS_DGAT_cat"/>
    <property type="match status" value="1"/>
</dbReference>
<proteinExistence type="inferred from homology"/>
<dbReference type="EMBL" id="LGTW01000011">
    <property type="protein sequence ID" value="KWX22806.1"/>
    <property type="molecule type" value="Genomic_DNA"/>
</dbReference>
<evidence type="ECO:0000256" key="6">
    <source>
        <dbReference type="ARBA" id="ARBA00022679"/>
    </source>
</evidence>
<dbReference type="GO" id="GO:0051701">
    <property type="term" value="P:biological process involved in interaction with host"/>
    <property type="evidence" value="ECO:0007669"/>
    <property type="project" value="TreeGrafter"/>
</dbReference>
<evidence type="ECO:0000256" key="11">
    <source>
        <dbReference type="RuleBase" id="RU361241"/>
    </source>
</evidence>
<feature type="domain" description="O-acyltransferase WSD1-like N-terminal" evidence="12">
    <location>
        <begin position="4"/>
        <end position="268"/>
    </location>
</feature>
<dbReference type="GO" id="GO:0005886">
    <property type="term" value="C:plasma membrane"/>
    <property type="evidence" value="ECO:0007669"/>
    <property type="project" value="TreeGrafter"/>
</dbReference>
<dbReference type="InterPro" id="IPR023213">
    <property type="entry name" value="CAT-like_dom_sf"/>
</dbReference>
<keyword evidence="7 11" id="KW-0319">Glycerol metabolism</keyword>
<dbReference type="Proteomes" id="UP000070612">
    <property type="component" value="Unassembled WGS sequence"/>
</dbReference>
<evidence type="ECO:0000313" key="15">
    <source>
        <dbReference type="Proteomes" id="UP000070612"/>
    </source>
</evidence>
<dbReference type="AlphaFoldDB" id="A0A132PKD8"/>
<dbReference type="Gene3D" id="3.30.559.30">
    <property type="entry name" value="Nonribosomal peptide synthetase, condensation domain"/>
    <property type="match status" value="1"/>
</dbReference>
<dbReference type="Gene3D" id="3.30.559.10">
    <property type="entry name" value="Chloramphenicol acetyltransferase-like domain"/>
    <property type="match status" value="1"/>
</dbReference>
<dbReference type="GO" id="GO:0001666">
    <property type="term" value="P:response to hypoxia"/>
    <property type="evidence" value="ECO:0007669"/>
    <property type="project" value="TreeGrafter"/>
</dbReference>
<dbReference type="PANTHER" id="PTHR31650:SF1">
    <property type="entry name" value="WAX ESTER SYNTHASE_DIACYLGLYCEROL ACYLTRANSFERASE 4-RELATED"/>
    <property type="match status" value="1"/>
</dbReference>
<dbReference type="InterPro" id="IPR014292">
    <property type="entry name" value="Acyl_transf_WS/DGAT"/>
</dbReference>
<dbReference type="InterPro" id="IPR009721">
    <property type="entry name" value="O-acyltransferase_WSD1_C"/>
</dbReference>
<comment type="similarity">
    <text evidence="3 11">Belongs to the long-chain O-acyltransferase family.</text>
</comment>
<evidence type="ECO:0000256" key="1">
    <source>
        <dbReference type="ARBA" id="ARBA00004771"/>
    </source>
</evidence>
<reference evidence="14 15" key="1">
    <citation type="submission" date="2015-07" db="EMBL/GenBank/DDBJ databases">
        <title>A draft genome sequence of Mycobacterium wolinskyi.</title>
        <authorList>
            <person name="de Man T.J."/>
            <person name="Perry K.A."/>
            <person name="Coulliette A.D."/>
            <person name="Jensen B."/>
            <person name="Toney N.C."/>
            <person name="Limbago B.M."/>
            <person name="Noble-Wang J."/>
        </authorList>
    </citation>
    <scope>NUCLEOTIDE SEQUENCE [LARGE SCALE GENOMIC DNA]</scope>
    <source>
        <strain evidence="14 15">CDC_01</strain>
    </source>
</reference>
<keyword evidence="6 11" id="KW-0808">Transferase</keyword>
<evidence type="ECO:0000256" key="3">
    <source>
        <dbReference type="ARBA" id="ARBA00009587"/>
    </source>
</evidence>
<dbReference type="UniPathway" id="UPA00282"/>
<feature type="domain" description="O-acyltransferase WSD1 C-terminal" evidence="13">
    <location>
        <begin position="308"/>
        <end position="457"/>
    </location>
</feature>
<protein>
    <recommendedName>
        <fullName evidence="4 11">Diacylglycerol O-acyltransferase</fullName>
        <ecNumber evidence="4 11">2.3.1.20</ecNumber>
    </recommendedName>
</protein>